<sequence>MDRGLPFPSRTLSPGTPTGTIAPPPLSSYSRAGGAGRRLQVRWPSRTLGSEEGSSALVAHYSKRGVEIEIAILWPPSENRVQNEKVKIDLLLHASSRIIDLGEPIVGNSWRSLLGNKKWSGNKKLNSRVTAWVGAHHNSILGSSDFVPGWAGTRKAGRVTSFRPYYSGSCFPHELQGGRDSIVLGGRT</sequence>
<dbReference type="AlphaFoldDB" id="A0AAD3NRN1"/>
<evidence type="ECO:0000313" key="3">
    <source>
        <dbReference type="Proteomes" id="UP001234787"/>
    </source>
</evidence>
<name>A0AAD3NRN1_CRYJA</name>
<gene>
    <name evidence="2" type="ORF">SUGI_1228150</name>
</gene>
<protein>
    <submittedName>
        <fullName evidence="2">Uncharacterized protein</fullName>
    </submittedName>
</protein>
<dbReference type="EMBL" id="BSEH01000022">
    <property type="protein sequence ID" value="GLJ56564.1"/>
    <property type="molecule type" value="Genomic_DNA"/>
</dbReference>
<feature type="region of interest" description="Disordered" evidence="1">
    <location>
        <begin position="1"/>
        <end position="33"/>
    </location>
</feature>
<dbReference type="Proteomes" id="UP001234787">
    <property type="component" value="Unassembled WGS sequence"/>
</dbReference>
<accession>A0AAD3NRN1</accession>
<comment type="caution">
    <text evidence="2">The sequence shown here is derived from an EMBL/GenBank/DDBJ whole genome shotgun (WGS) entry which is preliminary data.</text>
</comment>
<proteinExistence type="predicted"/>
<evidence type="ECO:0000313" key="2">
    <source>
        <dbReference type="EMBL" id="GLJ56564.1"/>
    </source>
</evidence>
<keyword evidence="3" id="KW-1185">Reference proteome</keyword>
<organism evidence="2 3">
    <name type="scientific">Cryptomeria japonica</name>
    <name type="common">Japanese cedar</name>
    <name type="synonym">Cupressus japonica</name>
    <dbReference type="NCBI Taxonomy" id="3369"/>
    <lineage>
        <taxon>Eukaryota</taxon>
        <taxon>Viridiplantae</taxon>
        <taxon>Streptophyta</taxon>
        <taxon>Embryophyta</taxon>
        <taxon>Tracheophyta</taxon>
        <taxon>Spermatophyta</taxon>
        <taxon>Pinopsida</taxon>
        <taxon>Pinidae</taxon>
        <taxon>Conifers II</taxon>
        <taxon>Cupressales</taxon>
        <taxon>Cupressaceae</taxon>
        <taxon>Cryptomeria</taxon>
    </lineage>
</organism>
<evidence type="ECO:0000256" key="1">
    <source>
        <dbReference type="SAM" id="MobiDB-lite"/>
    </source>
</evidence>
<reference evidence="2" key="1">
    <citation type="submission" date="2022-12" db="EMBL/GenBank/DDBJ databases">
        <title>Chromosome-Level Genome Assembly of Japanese Cedar (Cryptomeriajaponica D. Don).</title>
        <authorList>
            <person name="Fujino T."/>
            <person name="Yamaguchi K."/>
            <person name="Yokoyama T."/>
            <person name="Hamanaka T."/>
            <person name="Harazono Y."/>
            <person name="Kamada H."/>
            <person name="Kobayashi W."/>
            <person name="Ujino-Ihara T."/>
            <person name="Uchiyama K."/>
            <person name="Matsumoto A."/>
            <person name="Izuno A."/>
            <person name="Tsumura Y."/>
            <person name="Toyoda A."/>
            <person name="Shigenobu S."/>
            <person name="Moriguchi Y."/>
            <person name="Ueno S."/>
            <person name="Kasahara M."/>
        </authorList>
    </citation>
    <scope>NUCLEOTIDE SEQUENCE</scope>
</reference>